<evidence type="ECO:0000313" key="1">
    <source>
        <dbReference type="EMBL" id="KAJ8676638.1"/>
    </source>
</evidence>
<reference evidence="1" key="1">
    <citation type="submission" date="2023-04" db="EMBL/GenBank/DDBJ databases">
        <title>A chromosome-level genome assembly of the parasitoid wasp Eretmocerus hayati.</title>
        <authorList>
            <person name="Zhong Y."/>
            <person name="Liu S."/>
            <person name="Liu Y."/>
        </authorList>
    </citation>
    <scope>NUCLEOTIDE SEQUENCE</scope>
    <source>
        <strain evidence="1">ZJU_SS_LIU_2023</strain>
    </source>
</reference>
<name>A0ACC2P0I8_9HYME</name>
<dbReference type="Proteomes" id="UP001239111">
    <property type="component" value="Chromosome 2"/>
</dbReference>
<proteinExistence type="predicted"/>
<accession>A0ACC2P0I8</accession>
<protein>
    <submittedName>
        <fullName evidence="1">Uncharacterized protein</fullName>
    </submittedName>
</protein>
<dbReference type="EMBL" id="CM056742">
    <property type="protein sequence ID" value="KAJ8676638.1"/>
    <property type="molecule type" value="Genomic_DNA"/>
</dbReference>
<sequence>MFACNNCTKVFGQLWQYNKHQKQHDKERTPILCLVESCGVQCWSYTSFKQHVLRHHKPMKSRLKCLFPGCGLRFDSKNNLLMHMKSHKNHNALIECPFCTPKMMFLTMKSYHSHVFRKHRRYRGAQQNTDDSSAGARENDGMIIVTPNHLENQLREDICDTTPNVDGMNPPGEMLSNVAEISCETVSENAARQMQNNSATIVTDQGVIDGRNETQNRSLNVTLGGDAVDHRNRASTDVNNIHIMRDVSNNTAQDRNSATKSLEKTMCQLAGRYIVKDPAIQLVVENVHKAMEICKSDFASSLHDSRDLTEEQKESVENLFNKSFHPFAETLDPKKGSLRNTYQRKMTYERDENYVKPVQKDILSEDGNMTGCHFTYVPPLQTLSVMLRHPAVRRYCAEPKVNNTHVLFDIHDGKVIKENPFFQAPNRLILVIFQDGLDICCPIGPAKTKYKLNAVFMTLLNLPPHLRTKVKNIKLVQVCHEKYIKQFGWAEILRPLMSDLAILEQEGIDVDVNGVMINYKGSVGAKAADNLGSHDAGGYQIGFSLAEFFCRFCEITRIEFWNNPCHGKELRTVASYNACAAEAEATNRPCKGIISNSVLNKLNHYHVAKPGLPPCIDHDVNLGIVPYDMVLAIRYFMQRKWFKLGFLNYRLRSIKLMKDIIIPTINITPQTKRLVGSMAHMSKLILIFPLAIMDRVRDFADPVWEMVLTLRRMHALMFAPAISVGQTSILHSVTQDYMLRRQTCFPGVKRRPKHEYTSHAAELDHEFGPIRHLSTKHFETKNGTLKQIIKNLRNFKNVTKTIAERHELLMLSYENDYDSHIKPKHIMIYEPAAYDPALEVAIQHFLGPNQNVNFVSENLKYRGINYVVGDSVCVGMSSCGNFVICKIAVMLLYADLSQFFFVGYPCELIEREEAGVFEVSNVSEELLVPQLSIYPYSSLLSPDPILETRTLGKQVFLMKYTPYHPFM</sequence>
<keyword evidence="2" id="KW-1185">Reference proteome</keyword>
<organism evidence="1 2">
    <name type="scientific">Eretmocerus hayati</name>
    <dbReference type="NCBI Taxonomy" id="131215"/>
    <lineage>
        <taxon>Eukaryota</taxon>
        <taxon>Metazoa</taxon>
        <taxon>Ecdysozoa</taxon>
        <taxon>Arthropoda</taxon>
        <taxon>Hexapoda</taxon>
        <taxon>Insecta</taxon>
        <taxon>Pterygota</taxon>
        <taxon>Neoptera</taxon>
        <taxon>Endopterygota</taxon>
        <taxon>Hymenoptera</taxon>
        <taxon>Apocrita</taxon>
        <taxon>Proctotrupomorpha</taxon>
        <taxon>Chalcidoidea</taxon>
        <taxon>Aphelinidae</taxon>
        <taxon>Aphelininae</taxon>
        <taxon>Eretmocerus</taxon>
    </lineage>
</organism>
<gene>
    <name evidence="1" type="ORF">QAD02_012425</name>
</gene>
<comment type="caution">
    <text evidence="1">The sequence shown here is derived from an EMBL/GenBank/DDBJ whole genome shotgun (WGS) entry which is preliminary data.</text>
</comment>
<evidence type="ECO:0000313" key="2">
    <source>
        <dbReference type="Proteomes" id="UP001239111"/>
    </source>
</evidence>